<evidence type="ECO:0000256" key="1">
    <source>
        <dbReference type="ARBA" id="ARBA00022884"/>
    </source>
</evidence>
<keyword evidence="3" id="KW-1185">Reference proteome</keyword>
<dbReference type="GO" id="GO:0052927">
    <property type="term" value="F:CC tRNA cytidylyltransferase activity"/>
    <property type="evidence" value="ECO:0007669"/>
    <property type="project" value="TreeGrafter"/>
</dbReference>
<keyword evidence="1" id="KW-0694">RNA-binding</keyword>
<dbReference type="GO" id="GO:0003723">
    <property type="term" value="F:RNA binding"/>
    <property type="evidence" value="ECO:0007669"/>
    <property type="project" value="UniProtKB-KW"/>
</dbReference>
<dbReference type="Proteomes" id="UP000823388">
    <property type="component" value="Chromosome 4K"/>
</dbReference>
<dbReference type="GO" id="GO:0052929">
    <property type="term" value="F:ATP:3'-cytidine-cytidine-tRNA adenylyltransferase activity"/>
    <property type="evidence" value="ECO:0007669"/>
    <property type="project" value="TreeGrafter"/>
</dbReference>
<proteinExistence type="predicted"/>
<protein>
    <submittedName>
        <fullName evidence="2">Uncharacterized protein</fullName>
    </submittedName>
</protein>
<name>A0A8T0TLG4_PANVG</name>
<dbReference type="EMBL" id="CM029043">
    <property type="protein sequence ID" value="KAG2610518.1"/>
    <property type="molecule type" value="Genomic_DNA"/>
</dbReference>
<comment type="caution">
    <text evidence="2">The sequence shown here is derived from an EMBL/GenBank/DDBJ whole genome shotgun (WGS) entry which is preliminary data.</text>
</comment>
<accession>A0A8T0TLG4</accession>
<evidence type="ECO:0000313" key="3">
    <source>
        <dbReference type="Proteomes" id="UP000823388"/>
    </source>
</evidence>
<organism evidence="2 3">
    <name type="scientific">Panicum virgatum</name>
    <name type="common">Blackwell switchgrass</name>
    <dbReference type="NCBI Taxonomy" id="38727"/>
    <lineage>
        <taxon>Eukaryota</taxon>
        <taxon>Viridiplantae</taxon>
        <taxon>Streptophyta</taxon>
        <taxon>Embryophyta</taxon>
        <taxon>Tracheophyta</taxon>
        <taxon>Spermatophyta</taxon>
        <taxon>Magnoliopsida</taxon>
        <taxon>Liliopsida</taxon>
        <taxon>Poales</taxon>
        <taxon>Poaceae</taxon>
        <taxon>PACMAD clade</taxon>
        <taxon>Panicoideae</taxon>
        <taxon>Panicodae</taxon>
        <taxon>Paniceae</taxon>
        <taxon>Panicinae</taxon>
        <taxon>Panicum</taxon>
        <taxon>Panicum sect. Hiantes</taxon>
    </lineage>
</organism>
<sequence>MLPRGGLLPPLLRRRSPALSPLLQRIPSNKPPGYFFLSPVRAFSGYSGMAAGLPEQQPRSVVVKETVELTEKEEQIFRRLLDVVRHFGLGTQLRVAGGWVRDKVNFFLHAFPPFNYNKGKLSLGPLEVESQKEPWKFKK</sequence>
<dbReference type="PANTHER" id="PTHR13734">
    <property type="entry name" value="TRNA-NUCLEOTIDYLTRANSFERASE"/>
    <property type="match status" value="1"/>
</dbReference>
<gene>
    <name evidence="2" type="ORF">PVAP13_4KG174100</name>
</gene>
<dbReference type="PANTHER" id="PTHR13734:SF5">
    <property type="entry name" value="CCA TRNA NUCLEOTIDYLTRANSFERASE, MITOCHONDRIAL"/>
    <property type="match status" value="1"/>
</dbReference>
<evidence type="ECO:0000313" key="2">
    <source>
        <dbReference type="EMBL" id="KAG2610518.1"/>
    </source>
</evidence>
<dbReference type="GO" id="GO:0001680">
    <property type="term" value="P:tRNA 3'-terminal CCA addition"/>
    <property type="evidence" value="ECO:0007669"/>
    <property type="project" value="TreeGrafter"/>
</dbReference>
<dbReference type="AlphaFoldDB" id="A0A8T0TLG4"/>
<reference evidence="2" key="1">
    <citation type="submission" date="2020-05" db="EMBL/GenBank/DDBJ databases">
        <title>WGS assembly of Panicum virgatum.</title>
        <authorList>
            <person name="Lovell J.T."/>
            <person name="Jenkins J."/>
            <person name="Shu S."/>
            <person name="Juenger T.E."/>
            <person name="Schmutz J."/>
        </authorList>
    </citation>
    <scope>NUCLEOTIDE SEQUENCE</scope>
    <source>
        <strain evidence="2">AP13</strain>
    </source>
</reference>